<feature type="region of interest" description="Disordered" evidence="9">
    <location>
        <begin position="452"/>
        <end position="494"/>
    </location>
</feature>
<dbReference type="GO" id="GO:0016020">
    <property type="term" value="C:membrane"/>
    <property type="evidence" value="ECO:0007669"/>
    <property type="project" value="UniProtKB-SubCell"/>
</dbReference>
<dbReference type="Pfam" id="PF03094">
    <property type="entry name" value="Mlo"/>
    <property type="match status" value="1"/>
</dbReference>
<protein>
    <recommendedName>
        <fullName evidence="8">MLO-like protein</fullName>
    </recommendedName>
</protein>
<feature type="transmembrane region" description="Helical" evidence="10">
    <location>
        <begin position="17"/>
        <end position="37"/>
    </location>
</feature>
<comment type="function">
    <text evidence="8">May be involved in modulation of pathogen defense and leaf cell death.</text>
</comment>
<keyword evidence="5 8" id="KW-1133">Transmembrane helix</keyword>
<organism evidence="11 12">
    <name type="scientific">Platanthera zijinensis</name>
    <dbReference type="NCBI Taxonomy" id="2320716"/>
    <lineage>
        <taxon>Eukaryota</taxon>
        <taxon>Viridiplantae</taxon>
        <taxon>Streptophyta</taxon>
        <taxon>Embryophyta</taxon>
        <taxon>Tracheophyta</taxon>
        <taxon>Spermatophyta</taxon>
        <taxon>Magnoliopsida</taxon>
        <taxon>Liliopsida</taxon>
        <taxon>Asparagales</taxon>
        <taxon>Orchidaceae</taxon>
        <taxon>Orchidoideae</taxon>
        <taxon>Orchideae</taxon>
        <taxon>Orchidinae</taxon>
        <taxon>Platanthera</taxon>
    </lineage>
</organism>
<keyword evidence="8" id="KW-0112">Calmodulin-binding</keyword>
<evidence type="ECO:0000256" key="2">
    <source>
        <dbReference type="ARBA" id="ARBA00006574"/>
    </source>
</evidence>
<evidence type="ECO:0000256" key="10">
    <source>
        <dbReference type="SAM" id="Phobius"/>
    </source>
</evidence>
<keyword evidence="3 8" id="KW-0812">Transmembrane</keyword>
<dbReference type="InterPro" id="IPR004326">
    <property type="entry name" value="Mlo"/>
</dbReference>
<keyword evidence="4 8" id="KW-0611">Plant defense</keyword>
<feature type="transmembrane region" description="Helical" evidence="10">
    <location>
        <begin position="145"/>
        <end position="167"/>
    </location>
</feature>
<name>A0AAP0B169_9ASPA</name>
<keyword evidence="7 8" id="KW-0568">Pathogenesis-related protein</keyword>
<proteinExistence type="inferred from homology"/>
<dbReference type="Proteomes" id="UP001418222">
    <property type="component" value="Unassembled WGS sequence"/>
</dbReference>
<dbReference type="PANTHER" id="PTHR31942:SF122">
    <property type="entry name" value="MLO-LIKE PROTEIN"/>
    <property type="match status" value="1"/>
</dbReference>
<evidence type="ECO:0000256" key="7">
    <source>
        <dbReference type="ARBA" id="ARBA00023265"/>
    </source>
</evidence>
<comment type="domain">
    <text evidence="8">The C-terminus contains a calmodulin-binding domain, which binds calmodulin in a calcium-dependent fashion.</text>
</comment>
<evidence type="ECO:0000256" key="5">
    <source>
        <dbReference type="ARBA" id="ARBA00022989"/>
    </source>
</evidence>
<feature type="transmembrane region" description="Helical" evidence="10">
    <location>
        <begin position="63"/>
        <end position="80"/>
    </location>
</feature>
<evidence type="ECO:0000313" key="12">
    <source>
        <dbReference type="Proteomes" id="UP001418222"/>
    </source>
</evidence>
<feature type="transmembrane region" description="Helical" evidence="10">
    <location>
        <begin position="299"/>
        <end position="317"/>
    </location>
</feature>
<feature type="transmembrane region" description="Helical" evidence="10">
    <location>
        <begin position="355"/>
        <end position="383"/>
    </location>
</feature>
<sequence>MGGGEAEDVTLESTPTWIVAVVCTIIIFISLLFERFLHRLGKIFVRKNQKPLFEALQKMKGELMVMGFISLLLVVSEGAIQKICIPASYNRHVRPCKGKDLPGGGVVGGDAAVHLRRRLLSAGSSDHCSRQGKVPLLSIEAIHDLHIFIFALAITHVILSVKTIALAGAKVRKWKFWEDSIHEETLEDGGSSILPKSIRVYEIKSRRDYYHGFGKYYTVLTWMKAFYKQFFSSLTKSDYRTMRLGFIKTHFSGNHKFNFYSYMVQALEADYKKVVGLSWYLWMYVIIFLLIDIGGLHEYFWLSFVPLILILTIGTKLEHIIMEMVNEVAEKHSTIEGELVIRPSDQYFWFHRPRILLFCIHLILFIVSFQFAYFFCILIAYGYHSCIMDKTEYVVPRLIISFGVRFFASYSTLPLYAVVTQMGSTFKPVIFNEDIKEGLIYWAREARKKANRSRSSRTTSTRKSEELPILSYSAQTDSLMEEGGAEIVEEHGPG</sequence>
<evidence type="ECO:0000256" key="9">
    <source>
        <dbReference type="SAM" id="MobiDB-lite"/>
    </source>
</evidence>
<keyword evidence="12" id="KW-1185">Reference proteome</keyword>
<feature type="transmembrane region" description="Helical" evidence="10">
    <location>
        <begin position="274"/>
        <end position="293"/>
    </location>
</feature>
<reference evidence="11 12" key="1">
    <citation type="journal article" date="2022" name="Nat. Plants">
        <title>Genomes of leafy and leafless Platanthera orchids illuminate the evolution of mycoheterotrophy.</title>
        <authorList>
            <person name="Li M.H."/>
            <person name="Liu K.W."/>
            <person name="Li Z."/>
            <person name="Lu H.C."/>
            <person name="Ye Q.L."/>
            <person name="Zhang D."/>
            <person name="Wang J.Y."/>
            <person name="Li Y.F."/>
            <person name="Zhong Z.M."/>
            <person name="Liu X."/>
            <person name="Yu X."/>
            <person name="Liu D.K."/>
            <person name="Tu X.D."/>
            <person name="Liu B."/>
            <person name="Hao Y."/>
            <person name="Liao X.Y."/>
            <person name="Jiang Y.T."/>
            <person name="Sun W.H."/>
            <person name="Chen J."/>
            <person name="Chen Y.Q."/>
            <person name="Ai Y."/>
            <person name="Zhai J.W."/>
            <person name="Wu S.S."/>
            <person name="Zhou Z."/>
            <person name="Hsiao Y.Y."/>
            <person name="Wu W.L."/>
            <person name="Chen Y.Y."/>
            <person name="Lin Y.F."/>
            <person name="Hsu J.L."/>
            <person name="Li C.Y."/>
            <person name="Wang Z.W."/>
            <person name="Zhao X."/>
            <person name="Zhong W.Y."/>
            <person name="Ma X.K."/>
            <person name="Ma L."/>
            <person name="Huang J."/>
            <person name="Chen G.Z."/>
            <person name="Huang M.Z."/>
            <person name="Huang L."/>
            <person name="Peng D.H."/>
            <person name="Luo Y.B."/>
            <person name="Zou S.Q."/>
            <person name="Chen S.P."/>
            <person name="Lan S."/>
            <person name="Tsai W.C."/>
            <person name="Van de Peer Y."/>
            <person name="Liu Z.J."/>
        </authorList>
    </citation>
    <scope>NUCLEOTIDE SEQUENCE [LARGE SCALE GENOMIC DNA]</scope>
    <source>
        <strain evidence="11">Lor287</strain>
    </source>
</reference>
<evidence type="ECO:0000256" key="4">
    <source>
        <dbReference type="ARBA" id="ARBA00022821"/>
    </source>
</evidence>
<dbReference type="GO" id="GO:0006952">
    <property type="term" value="P:defense response"/>
    <property type="evidence" value="ECO:0007669"/>
    <property type="project" value="UniProtKB-KW"/>
</dbReference>
<dbReference type="PANTHER" id="PTHR31942">
    <property type="entry name" value="MLO-LIKE PROTEIN 1"/>
    <property type="match status" value="1"/>
</dbReference>
<comment type="caution">
    <text evidence="11">The sequence shown here is derived from an EMBL/GenBank/DDBJ whole genome shotgun (WGS) entry which is preliminary data.</text>
</comment>
<dbReference type="AlphaFoldDB" id="A0AAP0B169"/>
<comment type="similarity">
    <text evidence="2 8">Belongs to the MLO family.</text>
</comment>
<comment type="subcellular location">
    <subcellularLocation>
        <location evidence="1 8">Membrane</location>
        <topology evidence="1 8">Multi-pass membrane protein</topology>
    </subcellularLocation>
</comment>
<evidence type="ECO:0000256" key="1">
    <source>
        <dbReference type="ARBA" id="ARBA00004141"/>
    </source>
</evidence>
<evidence type="ECO:0000256" key="3">
    <source>
        <dbReference type="ARBA" id="ARBA00022692"/>
    </source>
</evidence>
<keyword evidence="6 8" id="KW-0472">Membrane</keyword>
<accession>A0AAP0B169</accession>
<gene>
    <name evidence="11" type="primary">MLO1</name>
    <name evidence="8" type="synonym">MLO</name>
    <name evidence="11" type="ORF">KSP39_PZI020141</name>
</gene>
<evidence type="ECO:0000256" key="6">
    <source>
        <dbReference type="ARBA" id="ARBA00023136"/>
    </source>
</evidence>
<feature type="transmembrane region" description="Helical" evidence="10">
    <location>
        <begin position="395"/>
        <end position="419"/>
    </location>
</feature>
<dbReference type="EMBL" id="JBBWWQ010000018">
    <property type="protein sequence ID" value="KAK8921737.1"/>
    <property type="molecule type" value="Genomic_DNA"/>
</dbReference>
<dbReference type="GO" id="GO:0005516">
    <property type="term" value="F:calmodulin binding"/>
    <property type="evidence" value="ECO:0007669"/>
    <property type="project" value="UniProtKB-KW"/>
</dbReference>
<evidence type="ECO:0000313" key="11">
    <source>
        <dbReference type="EMBL" id="KAK8921737.1"/>
    </source>
</evidence>
<evidence type="ECO:0000256" key="8">
    <source>
        <dbReference type="RuleBase" id="RU280816"/>
    </source>
</evidence>